<evidence type="ECO:0000259" key="8">
    <source>
        <dbReference type="Pfam" id="PF11699"/>
    </source>
</evidence>
<dbReference type="Pfam" id="PF11699">
    <property type="entry name" value="CENP-C_C"/>
    <property type="match status" value="1"/>
</dbReference>
<feature type="domain" description="Mif2 N-terminal" evidence="9">
    <location>
        <begin position="18"/>
        <end position="150"/>
    </location>
</feature>
<dbReference type="Proteomes" id="UP000241818">
    <property type="component" value="Unassembled WGS sequence"/>
</dbReference>
<dbReference type="GO" id="GO:0051455">
    <property type="term" value="P:spindle attachment to meiosis I kinetochore"/>
    <property type="evidence" value="ECO:0007669"/>
    <property type="project" value="TreeGrafter"/>
</dbReference>
<comment type="function">
    <text evidence="5">Component of the kinetochore, a multiprotein complex that assembles on centromeric DNA and attaches chromosomes to spindle microtubules, mediating chromosome segregation and sister chromatid segregation during meiosis and mitosis. Component of the inner kinetochore constitutive centromere-associated network (CCAN), which serves as a structural platform for outer kinetochore assembly.</text>
</comment>
<dbReference type="EMBL" id="KZ679008">
    <property type="protein sequence ID" value="PSS22928.1"/>
    <property type="molecule type" value="Genomic_DNA"/>
</dbReference>
<evidence type="ECO:0000256" key="1">
    <source>
        <dbReference type="ARBA" id="ARBA00004123"/>
    </source>
</evidence>
<feature type="region of interest" description="Disordered" evidence="7">
    <location>
        <begin position="428"/>
        <end position="465"/>
    </location>
</feature>
<evidence type="ECO:0000313" key="11">
    <source>
        <dbReference type="Proteomes" id="UP000241818"/>
    </source>
</evidence>
<feature type="compositionally biased region" description="Polar residues" evidence="7">
    <location>
        <begin position="150"/>
        <end position="172"/>
    </location>
</feature>
<feature type="compositionally biased region" description="Acidic residues" evidence="7">
    <location>
        <begin position="454"/>
        <end position="465"/>
    </location>
</feature>
<dbReference type="InterPro" id="IPR025974">
    <property type="entry name" value="Mif2/CENP-C_cupin"/>
</dbReference>
<evidence type="ECO:0000256" key="2">
    <source>
        <dbReference type="ARBA" id="ARBA00010291"/>
    </source>
</evidence>
<feature type="compositionally biased region" description="Basic and acidic residues" evidence="7">
    <location>
        <begin position="260"/>
        <end position="272"/>
    </location>
</feature>
<evidence type="ECO:0000313" key="10">
    <source>
        <dbReference type="EMBL" id="PSS22928.1"/>
    </source>
</evidence>
<dbReference type="FunFam" id="2.60.120.10:FF:000033">
    <property type="entry name" value="Centromere protein C 1"/>
    <property type="match status" value="1"/>
</dbReference>
<feature type="compositionally biased region" description="Acidic residues" evidence="7">
    <location>
        <begin position="225"/>
        <end position="249"/>
    </location>
</feature>
<dbReference type="GO" id="GO:0019237">
    <property type="term" value="F:centromeric DNA binding"/>
    <property type="evidence" value="ECO:0007669"/>
    <property type="project" value="InterPro"/>
</dbReference>
<dbReference type="GO" id="GO:0051382">
    <property type="term" value="P:kinetochore assembly"/>
    <property type="evidence" value="ECO:0007669"/>
    <property type="project" value="InterPro"/>
</dbReference>
<gene>
    <name evidence="10" type="ORF">M430DRAFT_16872</name>
</gene>
<organism evidence="10 11">
    <name type="scientific">Amorphotheca resinae ATCC 22711</name>
    <dbReference type="NCBI Taxonomy" id="857342"/>
    <lineage>
        <taxon>Eukaryota</taxon>
        <taxon>Fungi</taxon>
        <taxon>Dikarya</taxon>
        <taxon>Ascomycota</taxon>
        <taxon>Pezizomycotina</taxon>
        <taxon>Leotiomycetes</taxon>
        <taxon>Helotiales</taxon>
        <taxon>Amorphothecaceae</taxon>
        <taxon>Amorphotheca</taxon>
    </lineage>
</organism>
<dbReference type="GO" id="GO:0000776">
    <property type="term" value="C:kinetochore"/>
    <property type="evidence" value="ECO:0007669"/>
    <property type="project" value="InterPro"/>
</dbReference>
<keyword evidence="4" id="KW-0539">Nucleus</keyword>
<feature type="compositionally biased region" description="Polar residues" evidence="7">
    <location>
        <begin position="126"/>
        <end position="142"/>
    </location>
</feature>
<protein>
    <recommendedName>
        <fullName evidence="6">CENP-C homolog</fullName>
    </recommendedName>
</protein>
<evidence type="ECO:0000256" key="6">
    <source>
        <dbReference type="ARBA" id="ARBA00075033"/>
    </source>
</evidence>
<dbReference type="GO" id="GO:0051315">
    <property type="term" value="P:attachment of mitotic spindle microtubules to kinetochore"/>
    <property type="evidence" value="ECO:0007669"/>
    <property type="project" value="TreeGrafter"/>
</dbReference>
<dbReference type="Gene3D" id="2.60.120.10">
    <property type="entry name" value="Jelly Rolls"/>
    <property type="match status" value="1"/>
</dbReference>
<dbReference type="OrthoDB" id="1939643at2759"/>
<dbReference type="InterPro" id="IPR028386">
    <property type="entry name" value="CENP-C/Mif2/cnp3"/>
</dbReference>
<dbReference type="SUPFAM" id="SSF51182">
    <property type="entry name" value="RmlC-like cupins"/>
    <property type="match status" value="1"/>
</dbReference>
<feature type="compositionally biased region" description="Low complexity" evidence="7">
    <location>
        <begin position="305"/>
        <end position="327"/>
    </location>
</feature>
<keyword evidence="11" id="KW-1185">Reference proteome</keyword>
<feature type="region of interest" description="Disordered" evidence="7">
    <location>
        <begin position="43"/>
        <end position="387"/>
    </location>
</feature>
<dbReference type="GeneID" id="36571627"/>
<name>A0A2T3B7S7_AMORE</name>
<dbReference type="InterPro" id="IPR014710">
    <property type="entry name" value="RmlC-like_jellyroll"/>
</dbReference>
<dbReference type="RefSeq" id="XP_024722974.1">
    <property type="nucleotide sequence ID" value="XM_024863546.1"/>
</dbReference>
<evidence type="ECO:0000256" key="3">
    <source>
        <dbReference type="ARBA" id="ARBA00023125"/>
    </source>
</evidence>
<dbReference type="STRING" id="857342.A0A2T3B7S7"/>
<proteinExistence type="inferred from homology"/>
<accession>A0A2T3B7S7</accession>
<dbReference type="Pfam" id="PF15624">
    <property type="entry name" value="Mif2_N"/>
    <property type="match status" value="1"/>
</dbReference>
<dbReference type="PANTHER" id="PTHR16684">
    <property type="entry name" value="CENTROMERE PROTEIN C"/>
    <property type="match status" value="1"/>
</dbReference>
<dbReference type="InParanoid" id="A0A2T3B7S7"/>
<feature type="domain" description="Mif2/CENP-C cupin" evidence="8">
    <location>
        <begin position="513"/>
        <end position="597"/>
    </location>
</feature>
<comment type="subcellular location">
    <subcellularLocation>
        <location evidence="1">Nucleus</location>
    </subcellularLocation>
</comment>
<dbReference type="GO" id="GO:0005634">
    <property type="term" value="C:nucleus"/>
    <property type="evidence" value="ECO:0007669"/>
    <property type="project" value="UniProtKB-SubCell"/>
</dbReference>
<dbReference type="PANTHER" id="PTHR16684:SF11">
    <property type="entry name" value="CENTROMERE PROTEIN C"/>
    <property type="match status" value="1"/>
</dbReference>
<feature type="compositionally biased region" description="Basic residues" evidence="7">
    <location>
        <begin position="331"/>
        <end position="342"/>
    </location>
</feature>
<evidence type="ECO:0000259" key="9">
    <source>
        <dbReference type="Pfam" id="PF15624"/>
    </source>
</evidence>
<comment type="similarity">
    <text evidence="2">Belongs to the CENP-C/MIF2 family.</text>
</comment>
<evidence type="ECO:0000256" key="7">
    <source>
        <dbReference type="SAM" id="MobiDB-lite"/>
    </source>
</evidence>
<keyword evidence="3" id="KW-0238">DNA-binding</keyword>
<dbReference type="CDD" id="cd06993">
    <property type="entry name" value="cupin_CENP-C_C"/>
    <property type="match status" value="1"/>
</dbReference>
<feature type="compositionally biased region" description="Basic residues" evidence="7">
    <location>
        <begin position="436"/>
        <end position="448"/>
    </location>
</feature>
<dbReference type="AlphaFoldDB" id="A0A2T3B7S7"/>
<reference evidence="10 11" key="1">
    <citation type="journal article" date="2018" name="New Phytol.">
        <title>Comparative genomics and transcriptomics depict ericoid mycorrhizal fungi as versatile saprotrophs and plant mutualists.</title>
        <authorList>
            <person name="Martino E."/>
            <person name="Morin E."/>
            <person name="Grelet G.A."/>
            <person name="Kuo A."/>
            <person name="Kohler A."/>
            <person name="Daghino S."/>
            <person name="Barry K.W."/>
            <person name="Cichocki N."/>
            <person name="Clum A."/>
            <person name="Dockter R.B."/>
            <person name="Hainaut M."/>
            <person name="Kuo R.C."/>
            <person name="LaButti K."/>
            <person name="Lindahl B.D."/>
            <person name="Lindquist E.A."/>
            <person name="Lipzen A."/>
            <person name="Khouja H.R."/>
            <person name="Magnuson J."/>
            <person name="Murat C."/>
            <person name="Ohm R.A."/>
            <person name="Singer S.W."/>
            <person name="Spatafora J.W."/>
            <person name="Wang M."/>
            <person name="Veneault-Fourrey C."/>
            <person name="Henrissat B."/>
            <person name="Grigoriev I.V."/>
            <person name="Martin F.M."/>
            <person name="Perotto S."/>
        </authorList>
    </citation>
    <scope>NUCLEOTIDE SEQUENCE [LARGE SCALE GENOMIC DNA]</scope>
    <source>
        <strain evidence="10 11">ATCC 22711</strain>
    </source>
</reference>
<dbReference type="InterPro" id="IPR028929">
    <property type="entry name" value="Mif2_N"/>
</dbReference>
<evidence type="ECO:0000256" key="4">
    <source>
        <dbReference type="ARBA" id="ARBA00023242"/>
    </source>
</evidence>
<evidence type="ECO:0000256" key="5">
    <source>
        <dbReference type="ARBA" id="ARBA00057947"/>
    </source>
</evidence>
<sequence length="610" mass="66268">MAPEPALLKRKPRENAHIFNLGVQGRKTGLTIADTGIRDEHGFEPIDGLFSSPEKGKEVAGNGRNANATISSEADMDVGESTIPEPTSVLTARKQGASMRMPPPRSKSPIKTFLQSPARRNPSLGLGSSPTRAASQGASSSALVRRRLDFSSNNLDPNASDSIITNGTPQTRGDSKAPVKKSTGIRSAGQNSTSDDEDDQDNTTDAPDNNGLGNEGDSFQVTTGGDDEEPDAPVDEPQEASDPEPEQEPEPTKKGRGKAKAKESEAVEEPPKKGKGRRKRDSNPQVEQDEDEPPSKRSRRSIEGAKSVAKPAVKAKASKASKATTADKAAKPKPKATAKKSKLAPISEAESPEIQRGPPMPRNNRGLIILRRETPMEGNAFKQTRSGRNSIKPVAWWKNERIEYSEDENEYYNGGKFLLPRIKGVVRADEVEERRTKKSHRKPSKSKKPAAAEAAEDEDDEAEPWEIEPGRFVGGIQTWDPEDPTGVDADEVEEEIALSSAAIITRDVANASFRFAKTLSLPFFGSGMVDLPPGAVKKPKNSRMMQMVFFVFYGRVEVTVNGNAFRIGKGGMWQVPRGNFYSISNDYDKPARIFFSQGCEVIEEATSASQ</sequence>
<dbReference type="InterPro" id="IPR011051">
    <property type="entry name" value="RmlC_Cupin_sf"/>
</dbReference>